<evidence type="ECO:0000313" key="3">
    <source>
        <dbReference type="Proteomes" id="UP000033815"/>
    </source>
</evidence>
<dbReference type="Proteomes" id="UP000033815">
    <property type="component" value="Unassembled WGS sequence"/>
</dbReference>
<dbReference type="AlphaFoldDB" id="A0A837I858"/>
<reference evidence="2 3" key="1">
    <citation type="journal article" date="2015" name="Nature">
        <title>rRNA introns, odd ribosomes, and small enigmatic genomes across a large radiation of phyla.</title>
        <authorList>
            <person name="Brown C.T."/>
            <person name="Hug L.A."/>
            <person name="Thomas B.C."/>
            <person name="Sharon I."/>
            <person name="Castelle C.J."/>
            <person name="Singh A."/>
            <person name="Wilkins M.J."/>
            <person name="Williams K.H."/>
            <person name="Banfield J.F."/>
        </authorList>
    </citation>
    <scope>NUCLEOTIDE SEQUENCE [LARGE SCALE GENOMIC DNA]</scope>
</reference>
<name>A0A837I858_9BACT</name>
<feature type="region of interest" description="Disordered" evidence="1">
    <location>
        <begin position="19"/>
        <end position="75"/>
    </location>
</feature>
<proteinExistence type="predicted"/>
<evidence type="ECO:0000313" key="2">
    <source>
        <dbReference type="EMBL" id="KKT37057.1"/>
    </source>
</evidence>
<gene>
    <name evidence="2" type="ORF">UW25_C0002G0003</name>
</gene>
<accession>A0A837I858</accession>
<organism evidence="2 3">
    <name type="scientific">Candidatus Nomurabacteria bacterium GW2011_GWB1_44_12</name>
    <dbReference type="NCBI Taxonomy" id="1618748"/>
    <lineage>
        <taxon>Bacteria</taxon>
        <taxon>Candidatus Nomuraibacteriota</taxon>
    </lineage>
</organism>
<feature type="compositionally biased region" description="Basic and acidic residues" evidence="1">
    <location>
        <begin position="54"/>
        <end position="64"/>
    </location>
</feature>
<dbReference type="EMBL" id="LCHP01000002">
    <property type="protein sequence ID" value="KKT37057.1"/>
    <property type="molecule type" value="Genomic_DNA"/>
</dbReference>
<protein>
    <submittedName>
        <fullName evidence="2">Uncharacterized protein</fullName>
    </submittedName>
</protein>
<comment type="caution">
    <text evidence="2">The sequence shown here is derived from an EMBL/GenBank/DDBJ whole genome shotgun (WGS) entry which is preliminary data.</text>
</comment>
<sequence length="75" mass="8804">MCCFKRLAAKVKRKAGWARKQKAPAITRPSDTEIKLAKKKADRNNDRSKRRRIARDAKEEESRRAQFFQQNGWAT</sequence>
<evidence type="ECO:0000256" key="1">
    <source>
        <dbReference type="SAM" id="MobiDB-lite"/>
    </source>
</evidence>